<evidence type="ECO:0000313" key="6">
    <source>
        <dbReference type="Proteomes" id="UP000509303"/>
    </source>
</evidence>
<organism evidence="5 6">
    <name type="scientific">Streptomyces buecherae</name>
    <dbReference type="NCBI Taxonomy" id="2763006"/>
    <lineage>
        <taxon>Bacteria</taxon>
        <taxon>Bacillati</taxon>
        <taxon>Actinomycetota</taxon>
        <taxon>Actinomycetes</taxon>
        <taxon>Kitasatosporales</taxon>
        <taxon>Streptomycetaceae</taxon>
        <taxon>Streptomyces</taxon>
    </lineage>
</organism>
<evidence type="ECO:0000256" key="2">
    <source>
        <dbReference type="ARBA" id="ARBA00022963"/>
    </source>
</evidence>
<dbReference type="PANTHER" id="PTHR10272">
    <property type="entry name" value="PLATELET-ACTIVATING FACTOR ACETYLHYDROLASE"/>
    <property type="match status" value="1"/>
</dbReference>
<name>A0A7H8NAN3_9ACTN</name>
<keyword evidence="1" id="KW-0378">Hydrolase</keyword>
<dbReference type="PANTHER" id="PTHR10272:SF0">
    <property type="entry name" value="PLATELET-ACTIVATING FACTOR ACETYLHYDROLASE"/>
    <property type="match status" value="1"/>
</dbReference>
<dbReference type="InterPro" id="IPR029058">
    <property type="entry name" value="AB_hydrolase_fold"/>
</dbReference>
<dbReference type="Proteomes" id="UP000509303">
    <property type="component" value="Chromosome"/>
</dbReference>
<dbReference type="Gene3D" id="3.40.50.1820">
    <property type="entry name" value="alpha/beta hydrolase"/>
    <property type="match status" value="1"/>
</dbReference>
<dbReference type="EMBL" id="CP054929">
    <property type="protein sequence ID" value="QKW51589.1"/>
    <property type="molecule type" value="Genomic_DNA"/>
</dbReference>
<dbReference type="SUPFAM" id="SSF53474">
    <property type="entry name" value="alpha/beta-Hydrolases"/>
    <property type="match status" value="1"/>
</dbReference>
<dbReference type="PROSITE" id="PS51318">
    <property type="entry name" value="TAT"/>
    <property type="match status" value="1"/>
</dbReference>
<dbReference type="AlphaFoldDB" id="A0A7H8NAN3"/>
<dbReference type="RefSeq" id="WP_176163306.1">
    <property type="nucleotide sequence ID" value="NZ_CP054929.1"/>
</dbReference>
<proteinExistence type="predicted"/>
<dbReference type="Pfam" id="PF03403">
    <property type="entry name" value="PAF-AH_p_II"/>
    <property type="match status" value="1"/>
</dbReference>
<evidence type="ECO:0000256" key="1">
    <source>
        <dbReference type="ARBA" id="ARBA00022801"/>
    </source>
</evidence>
<dbReference type="GO" id="GO:0003847">
    <property type="term" value="F:1-alkyl-2-acetylglycerophosphocholine esterase activity"/>
    <property type="evidence" value="ECO:0007669"/>
    <property type="project" value="TreeGrafter"/>
</dbReference>
<reference evidence="5 6" key="1">
    <citation type="submission" date="2020-06" db="EMBL/GenBank/DDBJ databases">
        <title>Genome mining for natural products.</title>
        <authorList>
            <person name="Zhang B."/>
            <person name="Shi J."/>
            <person name="Ge H."/>
        </authorList>
    </citation>
    <scope>NUCLEOTIDE SEQUENCE [LARGE SCALE GENOMIC DNA]</scope>
    <source>
        <strain evidence="5 6">NA00687</strain>
    </source>
</reference>
<keyword evidence="3" id="KW-0443">Lipid metabolism</keyword>
<feature type="region of interest" description="Disordered" evidence="4">
    <location>
        <begin position="1"/>
        <end position="21"/>
    </location>
</feature>
<evidence type="ECO:0000256" key="4">
    <source>
        <dbReference type="SAM" id="MobiDB-lite"/>
    </source>
</evidence>
<gene>
    <name evidence="5" type="ORF">HUT08_21035</name>
</gene>
<dbReference type="InterPro" id="IPR006311">
    <property type="entry name" value="TAT_signal"/>
</dbReference>
<keyword evidence="2" id="KW-0442">Lipid degradation</keyword>
<protein>
    <submittedName>
        <fullName evidence="5">Lipase</fullName>
    </submittedName>
</protein>
<dbReference type="GO" id="GO:0016042">
    <property type="term" value="P:lipid catabolic process"/>
    <property type="evidence" value="ECO:0007669"/>
    <property type="project" value="UniProtKB-KW"/>
</dbReference>
<evidence type="ECO:0000313" key="5">
    <source>
        <dbReference type="EMBL" id="QKW51589.1"/>
    </source>
</evidence>
<sequence>MNHPLRHTRGTPLVPLAPDAPRSRALPRRAVLGGVAAAGLAAALPLPLAAPASAAPRGGAFRFDLPPPTGPHPVGTTHLHLVDRARTERWTEEPNRPRELMVSVWYPARAGADAPRAPYVTPGLAAVFDAYGETQLGLPASALDWADIGTHATGGPPAAPSARPRPVVLYTPGFQSSRDTDTVVIAELASHGFVVVSVDHTYEAMAVEFPDGRLRTISPLLTELPNAEMVRAAITTRTADLRFVVDQVTELARGRNPDAAGRPLPRGLARAVDPHRIGGYGHSIGPSGLFDAMLADRRIRAGALQDGPLVQGGGRPTAAAQAGLRQPFLLMCGMFGEGAGEPFHHRSPLAVGLAALWENSPGWKRDLWSKGAGHLSYTDFMHVLPVLDREFGVRDEAMGQIGSLDPAGFVATRRAYLTAFFTQHLLRRPQPLLDVPSPRYPYVRFID</sequence>
<accession>A0A7H8NAN3</accession>
<evidence type="ECO:0000256" key="3">
    <source>
        <dbReference type="ARBA" id="ARBA00023098"/>
    </source>
</evidence>
<keyword evidence="6" id="KW-1185">Reference proteome</keyword>